<evidence type="ECO:0000313" key="2">
    <source>
        <dbReference type="Proteomes" id="UP000647183"/>
    </source>
</evidence>
<reference evidence="1 2" key="1">
    <citation type="submission" date="2020-08" db="EMBL/GenBank/DDBJ databases">
        <title>A Genomic Blueprint of the Chicken Gut Microbiome.</title>
        <authorList>
            <person name="Gilroy R."/>
            <person name="Ravi A."/>
            <person name="Getino M."/>
            <person name="Pursley I."/>
            <person name="Horton D.L."/>
            <person name="Alikhan N.-F."/>
            <person name="Baker D."/>
            <person name="Gharbi K."/>
            <person name="Hall N."/>
            <person name="Watson M."/>
            <person name="Adriaenssens E.M."/>
            <person name="Foster-Nyarko E."/>
            <person name="Jarju S."/>
            <person name="Secka A."/>
            <person name="Antonio M."/>
            <person name="Oren A."/>
            <person name="Chaudhuri R."/>
            <person name="La Ragione R.M."/>
            <person name="Hildebrand F."/>
            <person name="Pallen M.J."/>
        </authorList>
    </citation>
    <scope>NUCLEOTIDE SEQUENCE [LARGE SCALE GENOMIC DNA]</scope>
    <source>
        <strain evidence="1 2">Sa2BVA3</strain>
    </source>
</reference>
<comment type="caution">
    <text evidence="1">The sequence shown here is derived from an EMBL/GenBank/DDBJ whole genome shotgun (WGS) entry which is preliminary data.</text>
</comment>
<dbReference type="Gene3D" id="1.10.3210.10">
    <property type="entry name" value="Hypothetical protein af1432"/>
    <property type="match status" value="1"/>
</dbReference>
<keyword evidence="2" id="KW-1185">Reference proteome</keyword>
<protein>
    <recommendedName>
        <fullName evidence="3">HD domain-containing protein</fullName>
    </recommendedName>
</protein>
<sequence>MSLARGLGLDPRVPALFGLVHDSQRRNDDHDPEHGPRAAEYAHWLWRKGVIALDAASMALLREACHGHSDGHVEAHPLVQVCWDADRLDLGRVGIRPDPRYLCTVAAKDPRRIARAWAWSTR</sequence>
<organism evidence="1 2">
    <name type="scientific">Luteimonas colneyensis</name>
    <dbReference type="NCBI Taxonomy" id="2762230"/>
    <lineage>
        <taxon>Bacteria</taxon>
        <taxon>Pseudomonadati</taxon>
        <taxon>Pseudomonadota</taxon>
        <taxon>Gammaproteobacteria</taxon>
        <taxon>Lysobacterales</taxon>
        <taxon>Lysobacteraceae</taxon>
        <taxon>Luteimonas</taxon>
    </lineage>
</organism>
<evidence type="ECO:0008006" key="3">
    <source>
        <dbReference type="Google" id="ProtNLM"/>
    </source>
</evidence>
<proteinExistence type="predicted"/>
<name>A0ABR8UI63_9GAMM</name>
<gene>
    <name evidence="1" type="ORF">H9645_05490</name>
</gene>
<dbReference type="Proteomes" id="UP000647183">
    <property type="component" value="Unassembled WGS sequence"/>
</dbReference>
<dbReference type="SUPFAM" id="SSF109604">
    <property type="entry name" value="HD-domain/PDEase-like"/>
    <property type="match status" value="1"/>
</dbReference>
<evidence type="ECO:0000313" key="1">
    <source>
        <dbReference type="EMBL" id="MBD7987478.1"/>
    </source>
</evidence>
<dbReference type="EMBL" id="JACSQJ010000002">
    <property type="protein sequence ID" value="MBD7987478.1"/>
    <property type="molecule type" value="Genomic_DNA"/>
</dbReference>
<accession>A0ABR8UI63</accession>